<evidence type="ECO:0000313" key="2">
    <source>
        <dbReference type="Proteomes" id="UP000694864"/>
    </source>
</evidence>
<gene>
    <name evidence="3" type="primary">LOC104773024</name>
</gene>
<feature type="coiled-coil region" evidence="1">
    <location>
        <begin position="108"/>
        <end position="135"/>
    </location>
</feature>
<protein>
    <submittedName>
        <fullName evidence="3">Uncharacterized protein LOC104773024 isoform X1</fullName>
    </submittedName>
</protein>
<dbReference type="RefSeq" id="XP_010495874.1">
    <property type="nucleotide sequence ID" value="XM_010497572.2"/>
</dbReference>
<organism evidence="2 3">
    <name type="scientific">Camelina sativa</name>
    <name type="common">False flax</name>
    <name type="synonym">Myagrum sativum</name>
    <dbReference type="NCBI Taxonomy" id="90675"/>
    <lineage>
        <taxon>Eukaryota</taxon>
        <taxon>Viridiplantae</taxon>
        <taxon>Streptophyta</taxon>
        <taxon>Embryophyta</taxon>
        <taxon>Tracheophyta</taxon>
        <taxon>Spermatophyta</taxon>
        <taxon>Magnoliopsida</taxon>
        <taxon>eudicotyledons</taxon>
        <taxon>Gunneridae</taxon>
        <taxon>Pentapetalae</taxon>
        <taxon>rosids</taxon>
        <taxon>malvids</taxon>
        <taxon>Brassicales</taxon>
        <taxon>Brassicaceae</taxon>
        <taxon>Camelineae</taxon>
        <taxon>Camelina</taxon>
    </lineage>
</organism>
<dbReference type="Proteomes" id="UP000694864">
    <property type="component" value="Unplaced"/>
</dbReference>
<keyword evidence="1" id="KW-0175">Coiled coil</keyword>
<dbReference type="GeneID" id="104773024"/>
<name>A0ABM0Y5J0_CAMSA</name>
<reference evidence="3" key="2">
    <citation type="submission" date="2025-08" db="UniProtKB">
        <authorList>
            <consortium name="RefSeq"/>
        </authorList>
    </citation>
    <scope>IDENTIFICATION</scope>
    <source>
        <tissue evidence="3">Leaf</tissue>
    </source>
</reference>
<reference evidence="2" key="1">
    <citation type="journal article" date="2014" name="Nat. Commun.">
        <title>The emerging biofuel crop Camelina sativa retains a highly undifferentiated hexaploid genome structure.</title>
        <authorList>
            <person name="Kagale S."/>
            <person name="Koh C."/>
            <person name="Nixon J."/>
            <person name="Bollina V."/>
            <person name="Clarke W.E."/>
            <person name="Tuteja R."/>
            <person name="Spillane C."/>
            <person name="Robinson S.J."/>
            <person name="Links M.G."/>
            <person name="Clarke C."/>
            <person name="Higgins E.E."/>
            <person name="Huebert T."/>
            <person name="Sharpe A.G."/>
            <person name="Parkin I.A."/>
        </authorList>
    </citation>
    <scope>NUCLEOTIDE SEQUENCE [LARGE SCALE GENOMIC DNA]</scope>
    <source>
        <strain evidence="2">cv. DH55</strain>
    </source>
</reference>
<keyword evidence="2" id="KW-1185">Reference proteome</keyword>
<evidence type="ECO:0000256" key="1">
    <source>
        <dbReference type="SAM" id="Coils"/>
    </source>
</evidence>
<evidence type="ECO:0000313" key="3">
    <source>
        <dbReference type="RefSeq" id="XP_010495874.1"/>
    </source>
</evidence>
<sequence>MDYEAYRSGKNRSTQSLSHGDEYFFVCHTTSSKSVCSFFLHRYIEEKIKVMLRKKLFGLLTLSQKDLQETPQTKGRIFGLGKVAKRLCACLSSSSPIYDRDPELVRALQEKDDRIEALEKMIEKENERNKLRDEELASFMAEMRSKFPVNSSS</sequence>
<proteinExistence type="predicted"/>
<accession>A0ABM0Y5J0</accession>